<sequence>MKKLLLFGALTCAVAFYACKKDDNQVGEEDDQPEKIDTIHLTDRTMLATKVKVAFGIYSKGEMPKATDLSGTPTLVENKNIVNAISGRYIVVTPEFDYYESTIKGYYVSINGSSSYFKVDYTANRGFARQAGLPDVLGREGDYVDSSIIIKLPPHIQGDTLSLTYAAYDSLDHVSNHVKALVRVHSQNAIADYQDFVGSWRVNRKTDKNGQWQNYYIPDTSYTSFTCEGDKVKYCINSNSDCFEGIAAVSGVTKYDMIFTDQNEFGELFSASASRVILESSTCEKLNYGTQIQTRLEKGGWSFSPDNKILTIVVDNNGLERSEFYSYSVKILEMTPQMITIVNTANTTYQIELVKK</sequence>
<accession>A0ABS7GF15</accession>
<dbReference type="Proteomes" id="UP000812961">
    <property type="component" value="Unassembled WGS sequence"/>
</dbReference>
<comment type="caution">
    <text evidence="1">The sequence shown here is derived from an EMBL/GenBank/DDBJ whole genome shotgun (WGS) entry which is preliminary data.</text>
</comment>
<evidence type="ECO:0000313" key="2">
    <source>
        <dbReference type="Proteomes" id="UP000812961"/>
    </source>
</evidence>
<dbReference type="RefSeq" id="WP_220251589.1">
    <property type="nucleotide sequence ID" value="NZ_JAICCF010000003.1"/>
</dbReference>
<evidence type="ECO:0008006" key="3">
    <source>
        <dbReference type="Google" id="ProtNLM"/>
    </source>
</evidence>
<evidence type="ECO:0000313" key="1">
    <source>
        <dbReference type="EMBL" id="MBW8686274.1"/>
    </source>
</evidence>
<reference evidence="1 2" key="1">
    <citation type="submission" date="2021-08" db="EMBL/GenBank/DDBJ databases">
        <title>The genome sequence of Chitinophaga sp. B61.</title>
        <authorList>
            <person name="Zhang X."/>
        </authorList>
    </citation>
    <scope>NUCLEOTIDE SEQUENCE [LARGE SCALE GENOMIC DNA]</scope>
    <source>
        <strain evidence="1 2">B61</strain>
    </source>
</reference>
<proteinExistence type="predicted"/>
<organism evidence="1 2">
    <name type="scientific">Chitinophaga rhizophila</name>
    <dbReference type="NCBI Taxonomy" id="2866212"/>
    <lineage>
        <taxon>Bacteria</taxon>
        <taxon>Pseudomonadati</taxon>
        <taxon>Bacteroidota</taxon>
        <taxon>Chitinophagia</taxon>
        <taxon>Chitinophagales</taxon>
        <taxon>Chitinophagaceae</taxon>
        <taxon>Chitinophaga</taxon>
    </lineage>
</organism>
<keyword evidence="2" id="KW-1185">Reference proteome</keyword>
<name>A0ABS7GF15_9BACT</name>
<protein>
    <recommendedName>
        <fullName evidence="3">DUF1735 domain-containing protein</fullName>
    </recommendedName>
</protein>
<gene>
    <name evidence="1" type="ORF">K1Y79_18185</name>
</gene>
<dbReference type="PROSITE" id="PS51257">
    <property type="entry name" value="PROKAR_LIPOPROTEIN"/>
    <property type="match status" value="1"/>
</dbReference>
<dbReference type="EMBL" id="JAICCF010000003">
    <property type="protein sequence ID" value="MBW8686274.1"/>
    <property type="molecule type" value="Genomic_DNA"/>
</dbReference>